<sequence>MLFNYNDIFETIKTSLLFQFHTGNVIFDTLINGLIICITSYIMSLTINIKNMNFRNLFKFITNFNCNMIRIIGIKYEGRFDKCDYSNTFRAILHQIKSLNYIDAQIYTLNEIQFMGYGDKELVQKTNLIVDQNSYFKLTKDIRVLILINNEKIHNKTQEFNNIKSFEMQVFSYVLTLNELQQQIDKWLQIYLNLNSPNKYLRYFMYDDISITDNVRYDPHKKYSEFKFESGKSFNNIFFPQKKDLIDRLDFFKNNKIWYKTRGISYTLGMLFYGMPGCGKTSTIKAIANHTNRHIVSVSLNKIKSFKELLEIFYENKINNMIIPLDKRLYVIEDIDCSDMKKIIRDRSLDNDDSDKDSDKDSGAELNSEDSEYQPKKKPKEKEEQKLSLADILNILDGLMEMDGRMLVITTNYPEYIDSALTRPGRIDIKINFQKCTSQSLISLYKCFFSDKKKIVWDKLFDKLPNDRWTPAEATQIFFDNSNNPSRGLTQLITDFP</sequence>
<comment type="similarity">
    <text evidence="1">Belongs to the AAA ATPase family. BCS1 subfamily.</text>
</comment>
<protein>
    <recommendedName>
        <fullName evidence="4">AAA+ ATPase domain-containing protein</fullName>
    </recommendedName>
</protein>
<accession>A0A6C0JAY1</accession>
<dbReference type="PROSITE" id="PS00674">
    <property type="entry name" value="AAA"/>
    <property type="match status" value="1"/>
</dbReference>
<evidence type="ECO:0000256" key="1">
    <source>
        <dbReference type="ARBA" id="ARBA00007448"/>
    </source>
</evidence>
<dbReference type="InterPro" id="IPR050747">
    <property type="entry name" value="Mitochondrial_chaperone_BCS1"/>
</dbReference>
<dbReference type="SUPFAM" id="SSF52540">
    <property type="entry name" value="P-loop containing nucleoside triphosphate hydrolases"/>
    <property type="match status" value="1"/>
</dbReference>
<dbReference type="InterPro" id="IPR003960">
    <property type="entry name" value="ATPase_AAA_CS"/>
</dbReference>
<dbReference type="GO" id="GO:0016887">
    <property type="term" value="F:ATP hydrolysis activity"/>
    <property type="evidence" value="ECO:0007669"/>
    <property type="project" value="InterPro"/>
</dbReference>
<dbReference type="EMBL" id="MN740350">
    <property type="protein sequence ID" value="QHU01836.1"/>
    <property type="molecule type" value="Genomic_DNA"/>
</dbReference>
<keyword evidence="3" id="KW-0812">Transmembrane</keyword>
<dbReference type="Gene3D" id="3.40.50.300">
    <property type="entry name" value="P-loop containing nucleotide triphosphate hydrolases"/>
    <property type="match status" value="1"/>
</dbReference>
<dbReference type="InterPro" id="IPR003959">
    <property type="entry name" value="ATPase_AAA_core"/>
</dbReference>
<evidence type="ECO:0000259" key="4">
    <source>
        <dbReference type="SMART" id="SM00382"/>
    </source>
</evidence>
<dbReference type="InterPro" id="IPR027417">
    <property type="entry name" value="P-loop_NTPase"/>
</dbReference>
<evidence type="ECO:0000313" key="5">
    <source>
        <dbReference type="EMBL" id="QHU01836.1"/>
    </source>
</evidence>
<organism evidence="5">
    <name type="scientific">viral metagenome</name>
    <dbReference type="NCBI Taxonomy" id="1070528"/>
    <lineage>
        <taxon>unclassified sequences</taxon>
        <taxon>metagenomes</taxon>
        <taxon>organismal metagenomes</taxon>
    </lineage>
</organism>
<dbReference type="AlphaFoldDB" id="A0A6C0JAY1"/>
<dbReference type="GO" id="GO:0005524">
    <property type="term" value="F:ATP binding"/>
    <property type="evidence" value="ECO:0007669"/>
    <property type="project" value="InterPro"/>
</dbReference>
<reference evidence="5" key="1">
    <citation type="journal article" date="2020" name="Nature">
        <title>Giant virus diversity and host interactions through global metagenomics.</title>
        <authorList>
            <person name="Schulz F."/>
            <person name="Roux S."/>
            <person name="Paez-Espino D."/>
            <person name="Jungbluth S."/>
            <person name="Walsh D.A."/>
            <person name="Denef V.J."/>
            <person name="McMahon K.D."/>
            <person name="Konstantinidis K.T."/>
            <person name="Eloe-Fadrosh E.A."/>
            <person name="Kyrpides N.C."/>
            <person name="Woyke T."/>
        </authorList>
    </citation>
    <scope>NUCLEOTIDE SEQUENCE</scope>
    <source>
        <strain evidence="5">GVMAG-M-3300025880-56</strain>
    </source>
</reference>
<dbReference type="Pfam" id="PF00004">
    <property type="entry name" value="AAA"/>
    <property type="match status" value="1"/>
</dbReference>
<evidence type="ECO:0000256" key="3">
    <source>
        <dbReference type="SAM" id="Phobius"/>
    </source>
</evidence>
<feature type="region of interest" description="Disordered" evidence="2">
    <location>
        <begin position="348"/>
        <end position="384"/>
    </location>
</feature>
<keyword evidence="3" id="KW-0472">Membrane</keyword>
<proteinExistence type="inferred from homology"/>
<feature type="domain" description="AAA+ ATPase" evidence="4">
    <location>
        <begin position="266"/>
        <end position="437"/>
    </location>
</feature>
<keyword evidence="3" id="KW-1133">Transmembrane helix</keyword>
<dbReference type="PANTHER" id="PTHR23070">
    <property type="entry name" value="BCS1 AAA-TYPE ATPASE"/>
    <property type="match status" value="1"/>
</dbReference>
<evidence type="ECO:0000256" key="2">
    <source>
        <dbReference type="SAM" id="MobiDB-lite"/>
    </source>
</evidence>
<feature type="transmembrane region" description="Helical" evidence="3">
    <location>
        <begin position="25"/>
        <end position="49"/>
    </location>
</feature>
<name>A0A6C0JAY1_9ZZZZ</name>
<dbReference type="InterPro" id="IPR003593">
    <property type="entry name" value="AAA+_ATPase"/>
</dbReference>
<dbReference type="SMART" id="SM00382">
    <property type="entry name" value="AAA"/>
    <property type="match status" value="1"/>
</dbReference>